<feature type="region of interest" description="Disordered" evidence="1">
    <location>
        <begin position="54"/>
        <end position="79"/>
    </location>
</feature>
<proteinExistence type="predicted"/>
<keyword evidence="2" id="KW-0812">Transmembrane</keyword>
<protein>
    <submittedName>
        <fullName evidence="3">Uncharacterized protein</fullName>
    </submittedName>
</protein>
<feature type="transmembrane region" description="Helical" evidence="2">
    <location>
        <begin position="87"/>
        <end position="112"/>
    </location>
</feature>
<evidence type="ECO:0000256" key="2">
    <source>
        <dbReference type="SAM" id="Phobius"/>
    </source>
</evidence>
<sequence>MAMACYDFHDCSSIYLLILIKLVALIIFPGFIIWTWPSDTVFVGDARFLGRPDDEISRRVDRDPWPHPPPPPQQEEQHQTSHTILDWLVYFLVHVFIPFFGVLTVLCFPLLIMRFEPDDPPEILSGHWQREQGSGSGAD</sequence>
<organism evidence="3 4">
    <name type="scientific">Pyronema omphalodes (strain CBS 100304)</name>
    <name type="common">Pyronema confluens</name>
    <dbReference type="NCBI Taxonomy" id="1076935"/>
    <lineage>
        <taxon>Eukaryota</taxon>
        <taxon>Fungi</taxon>
        <taxon>Dikarya</taxon>
        <taxon>Ascomycota</taxon>
        <taxon>Pezizomycotina</taxon>
        <taxon>Pezizomycetes</taxon>
        <taxon>Pezizales</taxon>
        <taxon>Pyronemataceae</taxon>
        <taxon>Pyronema</taxon>
    </lineage>
</organism>
<evidence type="ECO:0000256" key="1">
    <source>
        <dbReference type="SAM" id="MobiDB-lite"/>
    </source>
</evidence>
<evidence type="ECO:0000313" key="3">
    <source>
        <dbReference type="EMBL" id="CCX34153.1"/>
    </source>
</evidence>
<evidence type="ECO:0000313" key="4">
    <source>
        <dbReference type="Proteomes" id="UP000018144"/>
    </source>
</evidence>
<keyword evidence="2" id="KW-1133">Transmembrane helix</keyword>
<dbReference type="Proteomes" id="UP000018144">
    <property type="component" value="Unassembled WGS sequence"/>
</dbReference>
<keyword evidence="4" id="KW-1185">Reference proteome</keyword>
<reference evidence="3 4" key="1">
    <citation type="journal article" date="2013" name="PLoS Genet.">
        <title>The genome and development-dependent transcriptomes of Pyronema confluens: a window into fungal evolution.</title>
        <authorList>
            <person name="Traeger S."/>
            <person name="Altegoer F."/>
            <person name="Freitag M."/>
            <person name="Gabaldon T."/>
            <person name="Kempken F."/>
            <person name="Kumar A."/>
            <person name="Marcet-Houben M."/>
            <person name="Poggeler S."/>
            <person name="Stajich J.E."/>
            <person name="Nowrousian M."/>
        </authorList>
    </citation>
    <scope>NUCLEOTIDE SEQUENCE [LARGE SCALE GENOMIC DNA]</scope>
    <source>
        <strain evidence="4">CBS 100304</strain>
        <tissue evidence="3">Vegetative mycelium</tissue>
    </source>
</reference>
<gene>
    <name evidence="3" type="ORF">PCON_02653</name>
</gene>
<dbReference type="EMBL" id="HF936305">
    <property type="protein sequence ID" value="CCX34153.1"/>
    <property type="molecule type" value="Genomic_DNA"/>
</dbReference>
<feature type="transmembrane region" description="Helical" evidence="2">
    <location>
        <begin position="12"/>
        <end position="36"/>
    </location>
</feature>
<feature type="compositionally biased region" description="Basic and acidic residues" evidence="1">
    <location>
        <begin position="54"/>
        <end position="65"/>
    </location>
</feature>
<accession>U4LWZ1</accession>
<keyword evidence="2" id="KW-0472">Membrane</keyword>
<name>U4LWZ1_PYROM</name>
<dbReference type="AlphaFoldDB" id="U4LWZ1"/>